<dbReference type="Gene3D" id="1.25.40.10">
    <property type="entry name" value="Tetratricopeptide repeat domain"/>
    <property type="match status" value="1"/>
</dbReference>
<evidence type="ECO:0000256" key="6">
    <source>
        <dbReference type="SAM" id="MobiDB-lite"/>
    </source>
</evidence>
<organism evidence="8 9">
    <name type="scientific">Mycena alexandri</name>
    <dbReference type="NCBI Taxonomy" id="1745969"/>
    <lineage>
        <taxon>Eukaryota</taxon>
        <taxon>Fungi</taxon>
        <taxon>Dikarya</taxon>
        <taxon>Basidiomycota</taxon>
        <taxon>Agaricomycotina</taxon>
        <taxon>Agaricomycetes</taxon>
        <taxon>Agaricomycetidae</taxon>
        <taxon>Agaricales</taxon>
        <taxon>Marasmiineae</taxon>
        <taxon>Mycenaceae</taxon>
        <taxon>Mycena</taxon>
    </lineage>
</organism>
<comment type="caution">
    <text evidence="8">The sequence shown here is derived from an EMBL/GenBank/DDBJ whole genome shotgun (WGS) entry which is preliminary data.</text>
</comment>
<evidence type="ECO:0000313" key="9">
    <source>
        <dbReference type="Proteomes" id="UP001218188"/>
    </source>
</evidence>
<keyword evidence="1" id="KW-0547">Nucleotide-binding</keyword>
<evidence type="ECO:0000259" key="7">
    <source>
        <dbReference type="Pfam" id="PF13361"/>
    </source>
</evidence>
<dbReference type="SUPFAM" id="SSF48452">
    <property type="entry name" value="TPR-like"/>
    <property type="match status" value="1"/>
</dbReference>
<dbReference type="GO" id="GO:0016787">
    <property type="term" value="F:hydrolase activity"/>
    <property type="evidence" value="ECO:0007669"/>
    <property type="project" value="UniProtKB-KW"/>
</dbReference>
<dbReference type="EMBL" id="JARJCM010000037">
    <property type="protein sequence ID" value="KAJ7037374.1"/>
    <property type="molecule type" value="Genomic_DNA"/>
</dbReference>
<dbReference type="Pfam" id="PF13361">
    <property type="entry name" value="UvrD_C"/>
    <property type="match status" value="1"/>
</dbReference>
<dbReference type="Gene3D" id="3.40.50.300">
    <property type="entry name" value="P-loop containing nucleotide triphosphate hydrolases"/>
    <property type="match status" value="2"/>
</dbReference>
<keyword evidence="2" id="KW-0378">Hydrolase</keyword>
<dbReference type="InterPro" id="IPR011990">
    <property type="entry name" value="TPR-like_helical_dom_sf"/>
</dbReference>
<keyword evidence="4" id="KW-0067">ATP-binding</keyword>
<dbReference type="GO" id="GO:0005524">
    <property type="term" value="F:ATP binding"/>
    <property type="evidence" value="ECO:0007669"/>
    <property type="project" value="UniProtKB-KW"/>
</dbReference>
<dbReference type="Proteomes" id="UP001218188">
    <property type="component" value="Unassembled WGS sequence"/>
</dbReference>
<keyword evidence="9" id="KW-1185">Reference proteome</keyword>
<dbReference type="SUPFAM" id="SSF52540">
    <property type="entry name" value="P-loop containing nucleoside triphosphate hydrolases"/>
    <property type="match status" value="1"/>
</dbReference>
<dbReference type="PANTHER" id="PTHR21529">
    <property type="entry name" value="MAMMARY TURMOR VIRUS RECEPTOR HOMOLOG 1, 2 MTVR1, 2"/>
    <property type="match status" value="1"/>
</dbReference>
<dbReference type="InterPro" id="IPR027417">
    <property type="entry name" value="P-loop_NTPase"/>
</dbReference>
<keyword evidence="5" id="KW-0175">Coiled coil</keyword>
<evidence type="ECO:0000313" key="8">
    <source>
        <dbReference type="EMBL" id="KAJ7037374.1"/>
    </source>
</evidence>
<sequence length="2071" mass="234055">MVPPRKGSYRNNLFDRSTLTSLDAVECAVLEFQAIINDANIERMLEDLMAHERPDVVRLVLSCLNEELIMSHFPTTPEAFGASLYHKLLSFLSVFFLFAQTVPGLHINHQGLVKQAPDLLSAIASKLTSDAVEPEPTAKKTSQKKIKSARRAAAQSKSTLDPIPFENLNMAVPETRKELYKSVEIVLATQRSILEAYLASLRISTVAASLKAACLITEGTFAAEAEGPLDAEEDDAGLDQNQNQAVVGSPVVSYAAVQPIKFSTLYRRRAVGFGEWEVSITSHAERNMRDYNRRDRKILALVVRKMRELSNGDFSPLNHKQINGGDVEIPIYEAKVTEDLRMVLIVPRYMTARVNNKASLKIFGVYEAAQLIRGTFWNSMSRELGKKGREYKDRCALRERVIGTNGDFFTPVSFPAQREAQFSPGSVPDLPHDDAEQIQSLLLKTVHFSQEMLDNILADRDVAFVLKISPRELQIIEHPHSCYVLGRSGTGKTTTMLYRMLLLEASSDSTLPKIRQLFVTQSRILADKVGEHFAKLLGGYRPVAVSENVKAGRKADRALIDRDDEDWRSDLPKKYSDLQDTDFPLFLSFDQLCTMVECDMLANNVVPVGKPTLTYEKFQRDYWPHFAQSLSKGLDCAMVFSELMGVIKGSEQTLTSRSQGYLDRDVYLNLSERSQSTFADQRARIYDLFDRYLIQKGLKSDTDTADRTHAILKFIQNHGVPGRRVDYLYVDEAQDNLLIDTLCNSFRFNELKAFLFRIEENRQRKHPELAFNSAVPPRMFQLTVNYRSHQGIVNCARSIIEVITQLWPDSIDSLDPEEGTVDGLRPIFFRNWDSENVESKQFLFGDPSEGSIELGAQQCILVRDHTAKEKLRKLVGDIGIILTLYESKGLEFNDVFLYNFFEDSSVPEAQWRVVLNAIENGPPAPALDSIRHASVCTELKFLYVAITRARNNIWIADCSTKGEPMRMLWTSRNQVQNSTLGTDTPRFAISSTPEEWQEQGQKLFDRKQFGEAKLCYERAYMPHEATVSEAYHLHREANRMPNSLRRDISARKAAFLRAAVAFMDCAKAKPVKVYFLRAGESFEHAGDVSQAIIAYSSAQHFGRVAELYRQLGKFDAAVSTIRNHSKSINPGIIEKIKSVARLFYFKKGQLEKATQLFEKQEEALEYLEDRGLHGERATVLESLGSFSAAAEVHLADGRTSDAIALFLQDHNVERASDCMLQGLWERLSFSVLPDGRDTIITSLLDFASQADLSVISHTKRDQIAMFRAIAGRDSHALRVLAQSFYRNNEPAAALLCLDHVFGVLPKIPTLSIEALVEFLQVFLAYVKLLYFVAFNLDPCNSSAASRLFGYRKADEDNYAIPRGTFIRLALPDRSEETLLLTGSELRTVFQQLLKDRLAKKVSEENFMCRVTKAFEGPCLTFALFDGRCNRDNCPQEHISASTFSPLEYNLRVRIHLQQILIYDGLHDIDVAQRSHWLSRLYAVLNPPSYQLGSAARLDFNRIPEANLGLQIVKEWVRGFVYRLGFIPDFLTRMVQLAHLGFELDRKHAKEYFAHSPFMKDSTKPLMYQRPPGEQYIVAEFLSGLENQEIWSLSAGVMFLRHIVMNRLNIHVNILCDVAENLCAGLVVADRQRRIGPIHDITLPLSWLLKRCSTGGGLASPRDTNAVWLFARALAELLEPIYSGNGADHLLFENRSLGYKPLGYTIRNIFVARICKCLSILAYNFRSYELRDFVWQSITSLRWDSSRQFALCSKYVNARSWAGLASAVRSSTEASALDEMVQLLHNSRYPPMAVHGVRQIVYAYLSDIPRLLGASPSIALTNSASNECRTDVDPTPHAETDEVGVDVARDVDVEGDERLPDDAPIDMPSIAEPEPPSQDELDKAAKIYKFIWLAHHRVEQRKKGSSKFLFAPALVALFLACKAQSLTMAPAHRIYRDYFLGPLPHLLLCLDMVHTQAKKAAAQMKKELLNAEHEALEIVDKKLTDVQRTLRQVVKIQEALQPTAEIHTKRNLEELKRWAEQAVTLLRALPFGTPPNLQGHIDMVYKGILKPPSTQTRRKEVKPKLNTEDEMC</sequence>
<name>A0AAD6X9S8_9AGAR</name>
<evidence type="ECO:0000256" key="1">
    <source>
        <dbReference type="ARBA" id="ARBA00022741"/>
    </source>
</evidence>
<dbReference type="InterPro" id="IPR039904">
    <property type="entry name" value="TRANK1"/>
</dbReference>
<dbReference type="InterPro" id="IPR014017">
    <property type="entry name" value="DNA_helicase_UvrD-like_C"/>
</dbReference>
<accession>A0AAD6X9S8</accession>
<feature type="coiled-coil region" evidence="5">
    <location>
        <begin position="1953"/>
        <end position="1980"/>
    </location>
</feature>
<dbReference type="PANTHER" id="PTHR21529:SF4">
    <property type="entry name" value="TPR AND ANKYRIN REPEAT-CONTAINING PROTEIN 1"/>
    <property type="match status" value="1"/>
</dbReference>
<protein>
    <recommendedName>
        <fullName evidence="7">UvrD-like helicase C-terminal domain-containing protein</fullName>
    </recommendedName>
</protein>
<evidence type="ECO:0000256" key="2">
    <source>
        <dbReference type="ARBA" id="ARBA00022801"/>
    </source>
</evidence>
<feature type="region of interest" description="Disordered" evidence="6">
    <location>
        <begin position="2051"/>
        <end position="2071"/>
    </location>
</feature>
<gene>
    <name evidence="8" type="ORF">C8F04DRAFT_1393598</name>
</gene>
<proteinExistence type="predicted"/>
<evidence type="ECO:0000256" key="3">
    <source>
        <dbReference type="ARBA" id="ARBA00022806"/>
    </source>
</evidence>
<feature type="region of interest" description="Disordered" evidence="6">
    <location>
        <begin position="131"/>
        <end position="157"/>
    </location>
</feature>
<evidence type="ECO:0000256" key="4">
    <source>
        <dbReference type="ARBA" id="ARBA00022840"/>
    </source>
</evidence>
<reference evidence="8" key="1">
    <citation type="submission" date="2023-03" db="EMBL/GenBank/DDBJ databases">
        <title>Massive genome expansion in bonnet fungi (Mycena s.s.) driven by repeated elements and novel gene families across ecological guilds.</title>
        <authorList>
            <consortium name="Lawrence Berkeley National Laboratory"/>
            <person name="Harder C.B."/>
            <person name="Miyauchi S."/>
            <person name="Viragh M."/>
            <person name="Kuo A."/>
            <person name="Thoen E."/>
            <person name="Andreopoulos B."/>
            <person name="Lu D."/>
            <person name="Skrede I."/>
            <person name="Drula E."/>
            <person name="Henrissat B."/>
            <person name="Morin E."/>
            <person name="Kohler A."/>
            <person name="Barry K."/>
            <person name="LaButti K."/>
            <person name="Morin E."/>
            <person name="Salamov A."/>
            <person name="Lipzen A."/>
            <person name="Mereny Z."/>
            <person name="Hegedus B."/>
            <person name="Baldrian P."/>
            <person name="Stursova M."/>
            <person name="Weitz H."/>
            <person name="Taylor A."/>
            <person name="Grigoriev I.V."/>
            <person name="Nagy L.G."/>
            <person name="Martin F."/>
            <person name="Kauserud H."/>
        </authorList>
    </citation>
    <scope>NUCLEOTIDE SEQUENCE</scope>
    <source>
        <strain evidence="8">CBHHK200</strain>
    </source>
</reference>
<feature type="domain" description="UvrD-like helicase C-terminal" evidence="7">
    <location>
        <begin position="881"/>
        <end position="958"/>
    </location>
</feature>
<feature type="region of interest" description="Disordered" evidence="6">
    <location>
        <begin position="1855"/>
        <end position="1877"/>
    </location>
</feature>
<dbReference type="GO" id="GO:0004386">
    <property type="term" value="F:helicase activity"/>
    <property type="evidence" value="ECO:0007669"/>
    <property type="project" value="UniProtKB-KW"/>
</dbReference>
<feature type="compositionally biased region" description="Basic and acidic residues" evidence="6">
    <location>
        <begin position="2061"/>
        <end position="2071"/>
    </location>
</feature>
<evidence type="ECO:0000256" key="5">
    <source>
        <dbReference type="SAM" id="Coils"/>
    </source>
</evidence>
<keyword evidence="3" id="KW-0347">Helicase</keyword>
<feature type="compositionally biased region" description="Basic residues" evidence="6">
    <location>
        <begin position="141"/>
        <end position="150"/>
    </location>
</feature>